<organism evidence="2 3">
    <name type="scientific">Dyadobacter soli</name>
    <dbReference type="NCBI Taxonomy" id="659014"/>
    <lineage>
        <taxon>Bacteria</taxon>
        <taxon>Pseudomonadati</taxon>
        <taxon>Bacteroidota</taxon>
        <taxon>Cytophagia</taxon>
        <taxon>Cytophagales</taxon>
        <taxon>Spirosomataceae</taxon>
        <taxon>Dyadobacter</taxon>
    </lineage>
</organism>
<dbReference type="InterPro" id="IPR005475">
    <property type="entry name" value="Transketolase-like_Pyr-bd"/>
</dbReference>
<sequence>MRKEFSTAIEELAVADDSVIFITGDLGYNALENLQAKMGKRFINAGVAEQNMVGVAAGFAHKGYKVFCYSIAPFIVYRCLEQFRNDVCFNNLPVFLVGNGGGYGYGIMGSSHHSIEDLACLSGQQNAQVWVPAFADEVIPVVQQIAADARPAYLRLGAGKTTPANSYLTGSFKVIHQPANAEMTVFALGPVANNVLSALGLAPELAEKVNVVTALHFPLELTDELIALIRKAPALLVAEEHISTGGLAQQLSVQLLEKGIFPSVFKSIKAEGYPNARYGSQSYHQKLSGLDADSILSSISQLMITA</sequence>
<dbReference type="InterPro" id="IPR009014">
    <property type="entry name" value="Transketo_C/PFOR_II"/>
</dbReference>
<dbReference type="InterPro" id="IPR029061">
    <property type="entry name" value="THDP-binding"/>
</dbReference>
<dbReference type="STRING" id="659014.SAMN04487996_12750"/>
<dbReference type="OrthoDB" id="9803371at2"/>
<reference evidence="3" key="1">
    <citation type="submission" date="2016-10" db="EMBL/GenBank/DDBJ databases">
        <authorList>
            <person name="Varghese N."/>
            <person name="Submissions S."/>
        </authorList>
    </citation>
    <scope>NUCLEOTIDE SEQUENCE [LARGE SCALE GENOMIC DNA]</scope>
    <source>
        <strain evidence="3">DSM 25329</strain>
    </source>
</reference>
<gene>
    <name evidence="2" type="ORF">SAMN04487996_12750</name>
</gene>
<dbReference type="SUPFAM" id="SSF52922">
    <property type="entry name" value="TK C-terminal domain-like"/>
    <property type="match status" value="1"/>
</dbReference>
<name>A0A1G7Z3F3_9BACT</name>
<protein>
    <submittedName>
        <fullName evidence="2">Transketolase</fullName>
    </submittedName>
</protein>
<feature type="domain" description="Transketolase-like pyrimidine-binding" evidence="1">
    <location>
        <begin position="1"/>
        <end position="164"/>
    </location>
</feature>
<dbReference type="AlphaFoldDB" id="A0A1G7Z3F3"/>
<dbReference type="CDD" id="cd07033">
    <property type="entry name" value="TPP_PYR_DXS_TK_like"/>
    <property type="match status" value="1"/>
</dbReference>
<dbReference type="Gene3D" id="3.40.50.970">
    <property type="match status" value="1"/>
</dbReference>
<evidence type="ECO:0000259" key="1">
    <source>
        <dbReference type="SMART" id="SM00861"/>
    </source>
</evidence>
<dbReference type="Pfam" id="PF02779">
    <property type="entry name" value="Transket_pyr"/>
    <property type="match status" value="1"/>
</dbReference>
<dbReference type="Gene3D" id="3.40.50.920">
    <property type="match status" value="1"/>
</dbReference>
<dbReference type="PANTHER" id="PTHR43825">
    <property type="entry name" value="PYRUVATE DEHYDROGENASE E1 COMPONENT"/>
    <property type="match status" value="1"/>
</dbReference>
<dbReference type="SUPFAM" id="SSF52518">
    <property type="entry name" value="Thiamin diphosphate-binding fold (THDP-binding)"/>
    <property type="match status" value="1"/>
</dbReference>
<evidence type="ECO:0000313" key="2">
    <source>
        <dbReference type="EMBL" id="SDH03006.1"/>
    </source>
</evidence>
<keyword evidence="3" id="KW-1185">Reference proteome</keyword>
<evidence type="ECO:0000313" key="3">
    <source>
        <dbReference type="Proteomes" id="UP000198748"/>
    </source>
</evidence>
<dbReference type="SMART" id="SM00861">
    <property type="entry name" value="Transket_pyr"/>
    <property type="match status" value="1"/>
</dbReference>
<dbReference type="Proteomes" id="UP000198748">
    <property type="component" value="Unassembled WGS sequence"/>
</dbReference>
<dbReference type="PANTHER" id="PTHR43825:SF5">
    <property type="entry name" value="HYPOTHETICAL TRANSKETOLASE FAMILY PROTEIN"/>
    <property type="match status" value="1"/>
</dbReference>
<proteinExistence type="predicted"/>
<dbReference type="EMBL" id="FNAN01000027">
    <property type="protein sequence ID" value="SDH03006.1"/>
    <property type="molecule type" value="Genomic_DNA"/>
</dbReference>
<dbReference type="RefSeq" id="WP_090157243.1">
    <property type="nucleotide sequence ID" value="NZ_FNAN01000027.1"/>
</dbReference>
<dbReference type="InterPro" id="IPR051157">
    <property type="entry name" value="PDH/Transketolase"/>
</dbReference>
<accession>A0A1G7Z3F3</accession>